<gene>
    <name evidence="4" type="ORF">B0J12DRAFT_441090</name>
</gene>
<feature type="domain" description="Membrane anchor Opy2 N-terminal" evidence="3">
    <location>
        <begin position="18"/>
        <end position="52"/>
    </location>
</feature>
<organism evidence="4 5">
    <name type="scientific">Macrophomina phaseolina</name>
    <dbReference type="NCBI Taxonomy" id="35725"/>
    <lineage>
        <taxon>Eukaryota</taxon>
        <taxon>Fungi</taxon>
        <taxon>Dikarya</taxon>
        <taxon>Ascomycota</taxon>
        <taxon>Pezizomycotina</taxon>
        <taxon>Dothideomycetes</taxon>
        <taxon>Dothideomycetes incertae sedis</taxon>
        <taxon>Botryosphaeriales</taxon>
        <taxon>Botryosphaeriaceae</taxon>
        <taxon>Macrophomina</taxon>
    </lineage>
</organism>
<name>A0ABQ8GKW1_9PEZI</name>
<accession>A0ABQ8GKW1</accession>
<evidence type="ECO:0000313" key="5">
    <source>
        <dbReference type="Proteomes" id="UP000774617"/>
    </source>
</evidence>
<dbReference type="Proteomes" id="UP000774617">
    <property type="component" value="Unassembled WGS sequence"/>
</dbReference>
<evidence type="ECO:0000313" key="4">
    <source>
        <dbReference type="EMBL" id="KAH7056037.1"/>
    </source>
</evidence>
<comment type="caution">
    <text evidence="4">The sequence shown here is derived from an EMBL/GenBank/DDBJ whole genome shotgun (WGS) entry which is preliminary data.</text>
</comment>
<reference evidence="4 5" key="1">
    <citation type="journal article" date="2021" name="Nat. Commun.">
        <title>Genetic determinants of endophytism in the Arabidopsis root mycobiome.</title>
        <authorList>
            <person name="Mesny F."/>
            <person name="Miyauchi S."/>
            <person name="Thiergart T."/>
            <person name="Pickel B."/>
            <person name="Atanasova L."/>
            <person name="Karlsson M."/>
            <person name="Huettel B."/>
            <person name="Barry K.W."/>
            <person name="Haridas S."/>
            <person name="Chen C."/>
            <person name="Bauer D."/>
            <person name="Andreopoulos W."/>
            <person name="Pangilinan J."/>
            <person name="LaButti K."/>
            <person name="Riley R."/>
            <person name="Lipzen A."/>
            <person name="Clum A."/>
            <person name="Drula E."/>
            <person name="Henrissat B."/>
            <person name="Kohler A."/>
            <person name="Grigoriev I.V."/>
            <person name="Martin F.M."/>
            <person name="Hacquard S."/>
        </authorList>
    </citation>
    <scope>NUCLEOTIDE SEQUENCE [LARGE SCALE GENOMIC DNA]</scope>
    <source>
        <strain evidence="4 5">MPI-SDFR-AT-0080</strain>
    </source>
</reference>
<feature type="compositionally biased region" description="Low complexity" evidence="1">
    <location>
        <begin position="334"/>
        <end position="350"/>
    </location>
</feature>
<keyword evidence="2" id="KW-1133">Transmembrane helix</keyword>
<feature type="transmembrane region" description="Helical" evidence="2">
    <location>
        <begin position="70"/>
        <end position="92"/>
    </location>
</feature>
<dbReference type="InterPro" id="IPR018571">
    <property type="entry name" value="Membrane_anchor_Opy2_N"/>
</dbReference>
<protein>
    <recommendedName>
        <fullName evidence="3">Membrane anchor Opy2 N-terminal domain-containing protein</fullName>
    </recommendedName>
</protein>
<keyword evidence="2" id="KW-0812">Transmembrane</keyword>
<feature type="region of interest" description="Disordered" evidence="1">
    <location>
        <begin position="256"/>
        <end position="475"/>
    </location>
</feature>
<dbReference type="EMBL" id="JAGTJR010000008">
    <property type="protein sequence ID" value="KAH7056037.1"/>
    <property type="molecule type" value="Genomic_DNA"/>
</dbReference>
<sequence length="475" mass="49960">MASNQAIEHTLRTIFRRCVQCPDETPSCPTCNDGEYCSQILSSCTQCASAVCVKMDGSPGSEKKSGGTNVGAIAGGVIGGVAFLLIITFLVWKFYYKGKRRQIDEADHWSQMDVEQEKGASDFTMRRDARASTHTVASMASTVLTRASNIIQIAYIPGVTNRSGAPSPGTLVPPVPPIPSAHSGATTPYSTEEQHFFVPGDLRDSTYSGLSAGRSSISPSLARSSVATTIYRNNAIVSPLPAQTIVRGKAAVVSVKSGSSGSPLGTPGSETPPVPSINYDQLEKDGKSASGGFKIQMPHSSDKPGLSPQGSVRSVQIGKPKALTITKGKKSNTSLASAVSKAVAGASSEDSSVKEKSETPDRIPIKMRPLTEVSIADSASTGPEQLKSHMDDDSSDEEDDSGSSRRQSKARDSSVTEIQDTPGVNQSPFADSNRAENLETVIEEATKRASRDVSGGLGNARARSPFGDENAVKDN</sequence>
<dbReference type="Pfam" id="PF09463">
    <property type="entry name" value="Opy2"/>
    <property type="match status" value="1"/>
</dbReference>
<keyword evidence="5" id="KW-1185">Reference proteome</keyword>
<evidence type="ECO:0000256" key="2">
    <source>
        <dbReference type="SAM" id="Phobius"/>
    </source>
</evidence>
<feature type="compositionally biased region" description="Basic and acidic residues" evidence="1">
    <location>
        <begin position="351"/>
        <end position="364"/>
    </location>
</feature>
<proteinExistence type="predicted"/>
<keyword evidence="2" id="KW-0472">Membrane</keyword>
<evidence type="ECO:0000256" key="1">
    <source>
        <dbReference type="SAM" id="MobiDB-lite"/>
    </source>
</evidence>
<feature type="compositionally biased region" description="Polar residues" evidence="1">
    <location>
        <begin position="415"/>
        <end position="430"/>
    </location>
</feature>
<feature type="compositionally biased region" description="Low complexity" evidence="1">
    <location>
        <begin position="256"/>
        <end position="269"/>
    </location>
</feature>
<evidence type="ECO:0000259" key="3">
    <source>
        <dbReference type="Pfam" id="PF09463"/>
    </source>
</evidence>